<comment type="caution">
    <text evidence="2">The sequence shown here is derived from an EMBL/GenBank/DDBJ whole genome shotgun (WGS) entry which is preliminary data.</text>
</comment>
<evidence type="ECO:0000313" key="2">
    <source>
        <dbReference type="EMBL" id="MDE1657052.1"/>
    </source>
</evidence>
<feature type="region of interest" description="Disordered" evidence="1">
    <location>
        <begin position="1"/>
        <end position="22"/>
    </location>
</feature>
<dbReference type="RefSeq" id="WP_274778646.1">
    <property type="nucleotide sequence ID" value="NZ_JARBHI010000022.1"/>
</dbReference>
<evidence type="ECO:0000256" key="1">
    <source>
        <dbReference type="SAM" id="MobiDB-lite"/>
    </source>
</evidence>
<keyword evidence="3" id="KW-1185">Reference proteome</keyword>
<reference evidence="2 3" key="1">
    <citation type="submission" date="2023-02" db="EMBL/GenBank/DDBJ databases">
        <title>Defining the Infant Male Urobiome and Moving Towards Mechanisms in Urobiome Research.</title>
        <authorList>
            <person name="Reasoner S."/>
            <person name="Flores V."/>
            <person name="Van Horn G."/>
            <person name="Morales G."/>
            <person name="Peard L."/>
            <person name="Abelson B."/>
            <person name="Manuel C."/>
            <person name="Lee J."/>
            <person name="Baker B."/>
            <person name="Williams T."/>
            <person name="Schmitz J."/>
            <person name="Clayton D."/>
            <person name="Hadjifrangiskou M."/>
        </authorList>
    </citation>
    <scope>NUCLEOTIDE SEQUENCE [LARGE SCALE GENOMIC DNA]</scope>
    <source>
        <strain evidence="2 3">AS1053</strain>
    </source>
</reference>
<organism evidence="2 3">
    <name type="scientific">Actinotignum sanguinis</name>
    <dbReference type="NCBI Taxonomy" id="1445614"/>
    <lineage>
        <taxon>Bacteria</taxon>
        <taxon>Bacillati</taxon>
        <taxon>Actinomycetota</taxon>
        <taxon>Actinomycetes</taxon>
        <taxon>Actinomycetales</taxon>
        <taxon>Actinomycetaceae</taxon>
        <taxon>Actinotignum</taxon>
    </lineage>
</organism>
<accession>A0ABT5V7W0</accession>
<evidence type="ECO:0000313" key="3">
    <source>
        <dbReference type="Proteomes" id="UP001219297"/>
    </source>
</evidence>
<name>A0ABT5V7W0_9ACTO</name>
<dbReference type="EMBL" id="JARBHI010000022">
    <property type="protein sequence ID" value="MDE1657052.1"/>
    <property type="molecule type" value="Genomic_DNA"/>
</dbReference>
<proteinExistence type="predicted"/>
<protein>
    <submittedName>
        <fullName evidence="2">Uncharacterized protein</fullName>
    </submittedName>
</protein>
<sequence length="96" mass="10347">MHSGIEPTRRTQENVSRAARTAQQRTANLALGIAFQHFTRVIGARESTCGAAPHPPVRKVHEAAPGFQRSLFHVGIGVESSYPGRRTFSGNRAGPA</sequence>
<gene>
    <name evidence="2" type="ORF">PWJ81_08225</name>
</gene>
<dbReference type="Proteomes" id="UP001219297">
    <property type="component" value="Unassembled WGS sequence"/>
</dbReference>